<reference evidence="3" key="1">
    <citation type="submission" date="2022-07" db="EMBL/GenBank/DDBJ databases">
        <authorList>
            <person name="Trinca V."/>
            <person name="Uliana J.V.C."/>
            <person name="Torres T.T."/>
            <person name="Ward R.J."/>
            <person name="Monesi N."/>
        </authorList>
    </citation>
    <scope>NUCLEOTIDE SEQUENCE</scope>
    <source>
        <strain evidence="3">HSMRA1968</strain>
        <tissue evidence="3">Whole embryos</tissue>
    </source>
</reference>
<evidence type="ECO:0000313" key="3">
    <source>
        <dbReference type="EMBL" id="KAJ6633328.1"/>
    </source>
</evidence>
<feature type="transmembrane region" description="Helical" evidence="1">
    <location>
        <begin position="225"/>
        <end position="243"/>
    </location>
</feature>
<keyword evidence="1" id="KW-0256">Endoplasmic reticulum</keyword>
<feature type="transmembrane region" description="Helical" evidence="1">
    <location>
        <begin position="91"/>
        <end position="124"/>
    </location>
</feature>
<feature type="transmembrane region" description="Helical" evidence="1">
    <location>
        <begin position="343"/>
        <end position="361"/>
    </location>
</feature>
<dbReference type="EMBL" id="WJQU01002112">
    <property type="protein sequence ID" value="KAJ6633328.1"/>
    <property type="molecule type" value="Genomic_DNA"/>
</dbReference>
<proteinExistence type="inferred from homology"/>
<keyword evidence="1" id="KW-1133">Transmembrane helix</keyword>
<dbReference type="InterPro" id="IPR009613">
    <property type="entry name" value="LMF"/>
</dbReference>
<dbReference type="GO" id="GO:0051604">
    <property type="term" value="P:protein maturation"/>
    <property type="evidence" value="ECO:0007669"/>
    <property type="project" value="InterPro"/>
</dbReference>
<keyword evidence="1" id="KW-0472">Membrane</keyword>
<comment type="caution">
    <text evidence="3">The sequence shown here is derived from an EMBL/GenBank/DDBJ whole genome shotgun (WGS) entry which is preliminary data.</text>
</comment>
<dbReference type="OrthoDB" id="434126at2759"/>
<feature type="transmembrane region" description="Helical" evidence="1">
    <location>
        <begin position="263"/>
        <end position="284"/>
    </location>
</feature>
<gene>
    <name evidence="3" type="primary">LMF2</name>
    <name evidence="3" type="ORF">Bhyg_15639</name>
</gene>
<dbReference type="InterPro" id="IPR057434">
    <property type="entry name" value="LMF1/2_N"/>
</dbReference>
<dbReference type="PANTHER" id="PTHR14463:SF5">
    <property type="entry name" value="LIPASE MATURATION FACTOR 2"/>
    <property type="match status" value="1"/>
</dbReference>
<comment type="subcellular location">
    <subcellularLocation>
        <location evidence="1">Endoplasmic reticulum membrane</location>
        <topology evidence="1">Multi-pass membrane protein</topology>
    </subcellularLocation>
</comment>
<feature type="domain" description="Lipase maturation factor 1/2 N-terminal" evidence="2">
    <location>
        <begin position="133"/>
        <end position="290"/>
    </location>
</feature>
<comment type="similarity">
    <text evidence="1">Belongs to the lipase maturation factor family.</text>
</comment>
<keyword evidence="4" id="KW-1185">Reference proteome</keyword>
<feature type="transmembrane region" description="Helical" evidence="1">
    <location>
        <begin position="20"/>
        <end position="38"/>
    </location>
</feature>
<accession>A0A9Q0RTP4</accession>
<dbReference type="Proteomes" id="UP001151699">
    <property type="component" value="Unassembled WGS sequence"/>
</dbReference>
<evidence type="ECO:0000256" key="1">
    <source>
        <dbReference type="RuleBase" id="RU361229"/>
    </source>
</evidence>
<dbReference type="AlphaFoldDB" id="A0A9Q0RTP4"/>
<dbReference type="PANTHER" id="PTHR14463">
    <property type="entry name" value="LIPASE MATURATION FACTOR"/>
    <property type="match status" value="1"/>
</dbReference>
<evidence type="ECO:0000259" key="2">
    <source>
        <dbReference type="Pfam" id="PF06762"/>
    </source>
</evidence>
<organism evidence="3 4">
    <name type="scientific">Pseudolycoriella hygida</name>
    <dbReference type="NCBI Taxonomy" id="35572"/>
    <lineage>
        <taxon>Eukaryota</taxon>
        <taxon>Metazoa</taxon>
        <taxon>Ecdysozoa</taxon>
        <taxon>Arthropoda</taxon>
        <taxon>Hexapoda</taxon>
        <taxon>Insecta</taxon>
        <taxon>Pterygota</taxon>
        <taxon>Neoptera</taxon>
        <taxon>Endopterygota</taxon>
        <taxon>Diptera</taxon>
        <taxon>Nematocera</taxon>
        <taxon>Sciaroidea</taxon>
        <taxon>Sciaridae</taxon>
        <taxon>Pseudolycoriella</taxon>
    </lineage>
</organism>
<feature type="transmembrane region" description="Helical" evidence="1">
    <location>
        <begin position="164"/>
        <end position="182"/>
    </location>
</feature>
<keyword evidence="1" id="KW-0812">Transmembrane</keyword>
<evidence type="ECO:0000313" key="4">
    <source>
        <dbReference type="Proteomes" id="UP001151699"/>
    </source>
</evidence>
<sequence length="405" mass="46694">MTNTQRKNIFSDGITYTRNLILRGISVIYLIAFVSFYYQSAGLFGNNGVAPARLQIDTRLRNILLNLQQKPTLLHFATFCGLDVESMLDVIALLGSLISFAGFVSQNVCTAPIFTILWFLYCSLMQVAQLFSNDTDYLLLEAGFILIMLAPMTRPNQASPSDKIWFVVLRWLLMRYIFATGASKFISRCPYWCNFTALHHYFETMPLPTNFAWIAHNYLASWLKLTNIIANLSELGCIWLFFFPHRAVRRYVFYWQVFLQVNIIATGNFGYINFMLPILMLSLLDDQFIAELTVKRLMTHALKVLVVCYLIFFLIAIIASPWVDNLKFEEFHLEILRKCIRPAPLIAAFVIISTFLINLVTHPAITHTVSQSNNHPEILRSECAAVIQHDRYFDNPRVYGSPWKY</sequence>
<dbReference type="GO" id="GO:0005789">
    <property type="term" value="C:endoplasmic reticulum membrane"/>
    <property type="evidence" value="ECO:0007669"/>
    <property type="project" value="UniProtKB-SubCell"/>
</dbReference>
<comment type="function">
    <text evidence="1">Involved in the maturation of specific proteins in the endoplasmic reticulum.</text>
</comment>
<dbReference type="Pfam" id="PF06762">
    <property type="entry name" value="LMF1"/>
    <property type="match status" value="1"/>
</dbReference>
<feature type="transmembrane region" description="Helical" evidence="1">
    <location>
        <begin position="304"/>
        <end position="323"/>
    </location>
</feature>
<protein>
    <recommendedName>
        <fullName evidence="1">Lipase maturation factor</fullName>
    </recommendedName>
</protein>
<feature type="transmembrane region" description="Helical" evidence="1">
    <location>
        <begin position="136"/>
        <end position="152"/>
    </location>
</feature>
<name>A0A9Q0RTP4_9DIPT</name>